<dbReference type="PROSITE" id="PS51462">
    <property type="entry name" value="NUDIX"/>
    <property type="match status" value="1"/>
</dbReference>
<dbReference type="PRINTS" id="PR00502">
    <property type="entry name" value="NUDIXFAMILY"/>
</dbReference>
<dbReference type="InterPro" id="IPR015797">
    <property type="entry name" value="NUDIX_hydrolase-like_dom_sf"/>
</dbReference>
<comment type="similarity">
    <text evidence="2 4">Belongs to the Nudix hydrolase family.</text>
</comment>
<dbReference type="PROSITE" id="PS00893">
    <property type="entry name" value="NUDIX_BOX"/>
    <property type="match status" value="1"/>
</dbReference>
<evidence type="ECO:0000313" key="7">
    <source>
        <dbReference type="Proteomes" id="UP000179627"/>
    </source>
</evidence>
<organism evidence="6 7">
    <name type="scientific">Parafrankia colletiae</name>
    <dbReference type="NCBI Taxonomy" id="573497"/>
    <lineage>
        <taxon>Bacteria</taxon>
        <taxon>Bacillati</taxon>
        <taxon>Actinomycetota</taxon>
        <taxon>Actinomycetes</taxon>
        <taxon>Frankiales</taxon>
        <taxon>Frankiaceae</taxon>
        <taxon>Parafrankia</taxon>
    </lineage>
</organism>
<comment type="cofactor">
    <cofactor evidence="1">
        <name>Mg(2+)</name>
        <dbReference type="ChEBI" id="CHEBI:18420"/>
    </cofactor>
</comment>
<keyword evidence="7" id="KW-1185">Reference proteome</keyword>
<evidence type="ECO:0000256" key="2">
    <source>
        <dbReference type="ARBA" id="ARBA00005582"/>
    </source>
</evidence>
<sequence length="131" mass="14389">MSQRQAVVAVLLRAGRVLVIERGPLAARSGFWAPPSGRIEPGETQAEALVREVWEEVGLTVVAGAKVWECDTDDGSFRLHWWTAPAETGDLRLDPGEASAARWVTATEFRTLTPTFDGDIPFFEKVLPTLL</sequence>
<dbReference type="EMBL" id="MBLM01000128">
    <property type="protein sequence ID" value="OHV34323.1"/>
    <property type="molecule type" value="Genomic_DNA"/>
</dbReference>
<dbReference type="PANTHER" id="PTHR43046:SF14">
    <property type="entry name" value="MUTT_NUDIX FAMILY PROTEIN"/>
    <property type="match status" value="1"/>
</dbReference>
<proteinExistence type="inferred from homology"/>
<dbReference type="InterPro" id="IPR020476">
    <property type="entry name" value="Nudix_hydrolase"/>
</dbReference>
<name>A0A1S1QHS9_9ACTN</name>
<dbReference type="GO" id="GO:0016787">
    <property type="term" value="F:hydrolase activity"/>
    <property type="evidence" value="ECO:0007669"/>
    <property type="project" value="UniProtKB-KW"/>
</dbReference>
<dbReference type="InterPro" id="IPR000086">
    <property type="entry name" value="NUDIX_hydrolase_dom"/>
</dbReference>
<evidence type="ECO:0000256" key="3">
    <source>
        <dbReference type="ARBA" id="ARBA00022801"/>
    </source>
</evidence>
<dbReference type="Proteomes" id="UP000179627">
    <property type="component" value="Unassembled WGS sequence"/>
</dbReference>
<dbReference type="SUPFAM" id="SSF55811">
    <property type="entry name" value="Nudix"/>
    <property type="match status" value="1"/>
</dbReference>
<dbReference type="RefSeq" id="WP_071086528.1">
    <property type="nucleotide sequence ID" value="NZ_MBLM01000128.1"/>
</dbReference>
<dbReference type="Gene3D" id="3.90.79.10">
    <property type="entry name" value="Nucleoside Triphosphate Pyrophosphohydrolase"/>
    <property type="match status" value="1"/>
</dbReference>
<dbReference type="Pfam" id="PF00293">
    <property type="entry name" value="NUDIX"/>
    <property type="match status" value="1"/>
</dbReference>
<keyword evidence="3 4" id="KW-0378">Hydrolase</keyword>
<dbReference type="PANTHER" id="PTHR43046">
    <property type="entry name" value="GDP-MANNOSE MANNOSYL HYDROLASE"/>
    <property type="match status" value="1"/>
</dbReference>
<dbReference type="AlphaFoldDB" id="A0A1S1QHS9"/>
<dbReference type="OrthoDB" id="4203230at2"/>
<evidence type="ECO:0000256" key="1">
    <source>
        <dbReference type="ARBA" id="ARBA00001946"/>
    </source>
</evidence>
<protein>
    <submittedName>
        <fullName evidence="6">DNA mismatch repair protein MutT</fullName>
    </submittedName>
</protein>
<evidence type="ECO:0000256" key="4">
    <source>
        <dbReference type="RuleBase" id="RU003476"/>
    </source>
</evidence>
<comment type="caution">
    <text evidence="6">The sequence shown here is derived from an EMBL/GenBank/DDBJ whole genome shotgun (WGS) entry which is preliminary data.</text>
</comment>
<evidence type="ECO:0000313" key="6">
    <source>
        <dbReference type="EMBL" id="OHV34323.1"/>
    </source>
</evidence>
<gene>
    <name evidence="6" type="ORF">CC117_21965</name>
</gene>
<accession>A0A1S1QHS9</accession>
<feature type="domain" description="Nudix hydrolase" evidence="5">
    <location>
        <begin position="2"/>
        <end position="126"/>
    </location>
</feature>
<dbReference type="InterPro" id="IPR020084">
    <property type="entry name" value="NUDIX_hydrolase_CS"/>
</dbReference>
<evidence type="ECO:0000259" key="5">
    <source>
        <dbReference type="PROSITE" id="PS51462"/>
    </source>
</evidence>
<reference evidence="7" key="1">
    <citation type="submission" date="2016-07" db="EMBL/GenBank/DDBJ databases">
        <title>Sequence Frankia sp. strain CcI1.17.</title>
        <authorList>
            <person name="Ghodhbane-Gtari F."/>
            <person name="Swanson E."/>
            <person name="Gueddou A."/>
            <person name="Morris K."/>
            <person name="Hezbri K."/>
            <person name="Ktari A."/>
            <person name="Nouioui I."/>
            <person name="Abebe-Akele F."/>
            <person name="Simpson S."/>
            <person name="Thomas K."/>
            <person name="Gtari M."/>
            <person name="Tisa L.S."/>
            <person name="Hurst S."/>
        </authorList>
    </citation>
    <scope>NUCLEOTIDE SEQUENCE [LARGE SCALE GENOMIC DNA]</scope>
    <source>
        <strain evidence="7">Cc1.17</strain>
    </source>
</reference>